<reference evidence="1 2" key="2">
    <citation type="submission" date="2018-11" db="EMBL/GenBank/DDBJ databases">
        <authorList>
            <consortium name="Pathogen Informatics"/>
        </authorList>
    </citation>
    <scope>NUCLEOTIDE SEQUENCE [LARGE SCALE GENOMIC DNA]</scope>
</reference>
<evidence type="ECO:0000313" key="1">
    <source>
        <dbReference type="EMBL" id="VDK28048.1"/>
    </source>
</evidence>
<evidence type="ECO:0000313" key="2">
    <source>
        <dbReference type="Proteomes" id="UP000271098"/>
    </source>
</evidence>
<dbReference type="SUPFAM" id="SSF57924">
    <property type="entry name" value="Inhibitor of apoptosis (IAP) repeat"/>
    <property type="match status" value="1"/>
</dbReference>
<gene>
    <name evidence="1" type="ORF">GPUH_LOCUS414</name>
</gene>
<dbReference type="Proteomes" id="UP000271098">
    <property type="component" value="Unassembled WGS sequence"/>
</dbReference>
<dbReference type="WBParaSite" id="GPUH_0000041301-mRNA-1">
    <property type="protein sequence ID" value="GPUH_0000041301-mRNA-1"/>
    <property type="gene ID" value="GPUH_0000041301"/>
</dbReference>
<name>A0A183CVC3_9BILA</name>
<evidence type="ECO:0000313" key="3">
    <source>
        <dbReference type="WBParaSite" id="GPUH_0000041301-mRNA-1"/>
    </source>
</evidence>
<sequence length="76" mass="8937">MMSNHLDDAVFCAFCNRTVGLWLLRDGVFDVEKEHQKWCAFGSVDKRYTNEWQCRLLPLHRFSKVDFNGNTLSPLE</sequence>
<reference evidence="3" key="1">
    <citation type="submission" date="2016-06" db="UniProtKB">
        <authorList>
            <consortium name="WormBaseParasite"/>
        </authorList>
    </citation>
    <scope>IDENTIFICATION</scope>
</reference>
<dbReference type="AlphaFoldDB" id="A0A183CVC3"/>
<dbReference type="EMBL" id="UYRT01000352">
    <property type="protein sequence ID" value="VDK28048.1"/>
    <property type="molecule type" value="Genomic_DNA"/>
</dbReference>
<dbReference type="OrthoDB" id="5796783at2759"/>
<keyword evidence="2" id="KW-1185">Reference proteome</keyword>
<protein>
    <submittedName>
        <fullName evidence="3">PlsC domain-containing protein</fullName>
    </submittedName>
</protein>
<organism evidence="3">
    <name type="scientific">Gongylonema pulchrum</name>
    <dbReference type="NCBI Taxonomy" id="637853"/>
    <lineage>
        <taxon>Eukaryota</taxon>
        <taxon>Metazoa</taxon>
        <taxon>Ecdysozoa</taxon>
        <taxon>Nematoda</taxon>
        <taxon>Chromadorea</taxon>
        <taxon>Rhabditida</taxon>
        <taxon>Spirurina</taxon>
        <taxon>Spiruromorpha</taxon>
        <taxon>Spiruroidea</taxon>
        <taxon>Gongylonematidae</taxon>
        <taxon>Gongylonema</taxon>
    </lineage>
</organism>
<accession>A0A183CVC3</accession>
<proteinExistence type="predicted"/>